<name>A0A917EW23_HALAA</name>
<organism evidence="1 2">
    <name type="scientific">Halobacillus andaensis</name>
    <dbReference type="NCBI Taxonomy" id="1176239"/>
    <lineage>
        <taxon>Bacteria</taxon>
        <taxon>Bacillati</taxon>
        <taxon>Bacillota</taxon>
        <taxon>Bacilli</taxon>
        <taxon>Bacillales</taxon>
        <taxon>Bacillaceae</taxon>
        <taxon>Halobacillus</taxon>
    </lineage>
</organism>
<reference evidence="1" key="2">
    <citation type="submission" date="2020-09" db="EMBL/GenBank/DDBJ databases">
        <authorList>
            <person name="Sun Q."/>
            <person name="Zhou Y."/>
        </authorList>
    </citation>
    <scope>NUCLEOTIDE SEQUENCE</scope>
    <source>
        <strain evidence="1">CGMCC 1.12153</strain>
    </source>
</reference>
<gene>
    <name evidence="1" type="ORF">GCM10010954_10310</name>
</gene>
<sequence length="41" mass="4661">MNSNDYHIANLSETEQEKLASLEKELGKILIAWEGEQSVQN</sequence>
<dbReference type="Proteomes" id="UP000660110">
    <property type="component" value="Unassembled WGS sequence"/>
</dbReference>
<accession>A0A917EW23</accession>
<proteinExistence type="predicted"/>
<dbReference type="AlphaFoldDB" id="A0A917EW23"/>
<keyword evidence="2" id="KW-1185">Reference proteome</keyword>
<protein>
    <submittedName>
        <fullName evidence="1">Uncharacterized protein</fullName>
    </submittedName>
</protein>
<dbReference type="RefSeq" id="WP_268235630.1">
    <property type="nucleotide sequence ID" value="NZ_BMEL01000001.1"/>
</dbReference>
<dbReference type="EMBL" id="BMEL01000001">
    <property type="protein sequence ID" value="GGF13519.1"/>
    <property type="molecule type" value="Genomic_DNA"/>
</dbReference>
<reference evidence="1" key="1">
    <citation type="journal article" date="2014" name="Int. J. Syst. Evol. Microbiol.">
        <title>Complete genome sequence of Corynebacterium casei LMG S-19264T (=DSM 44701T), isolated from a smear-ripened cheese.</title>
        <authorList>
            <consortium name="US DOE Joint Genome Institute (JGI-PGF)"/>
            <person name="Walter F."/>
            <person name="Albersmeier A."/>
            <person name="Kalinowski J."/>
            <person name="Ruckert C."/>
        </authorList>
    </citation>
    <scope>NUCLEOTIDE SEQUENCE</scope>
    <source>
        <strain evidence="1">CGMCC 1.12153</strain>
    </source>
</reference>
<evidence type="ECO:0000313" key="2">
    <source>
        <dbReference type="Proteomes" id="UP000660110"/>
    </source>
</evidence>
<comment type="caution">
    <text evidence="1">The sequence shown here is derived from an EMBL/GenBank/DDBJ whole genome shotgun (WGS) entry which is preliminary data.</text>
</comment>
<evidence type="ECO:0000313" key="1">
    <source>
        <dbReference type="EMBL" id="GGF13519.1"/>
    </source>
</evidence>